<evidence type="ECO:0000256" key="8">
    <source>
        <dbReference type="SAM" id="MobiDB-lite"/>
    </source>
</evidence>
<dbReference type="GO" id="GO:0006508">
    <property type="term" value="P:proteolysis"/>
    <property type="evidence" value="ECO:0007669"/>
    <property type="project" value="UniProtKB-KW"/>
</dbReference>
<dbReference type="Pfam" id="PF00656">
    <property type="entry name" value="Peptidase_C14"/>
    <property type="match status" value="1"/>
</dbReference>
<protein>
    <recommendedName>
        <fullName evidence="13">Caspase-1</fullName>
    </recommendedName>
</protein>
<reference evidence="11 12" key="1">
    <citation type="submission" date="2024-03" db="EMBL/GenBank/DDBJ databases">
        <title>The genome assembly and annotation of the cricket Gryllus longicercus Weissman &amp; Gray.</title>
        <authorList>
            <person name="Szrajer S."/>
            <person name="Gray D."/>
            <person name="Ylla G."/>
        </authorList>
    </citation>
    <scope>NUCLEOTIDE SEQUENCE [LARGE SCALE GENOMIC DNA]</scope>
    <source>
        <strain evidence="11">DAG 2021-001</strain>
        <tissue evidence="11">Whole body minus gut</tissue>
    </source>
</reference>
<dbReference type="InterPro" id="IPR011600">
    <property type="entry name" value="Pept_C14_caspase"/>
</dbReference>
<dbReference type="PANTHER" id="PTHR10454:SF232">
    <property type="entry name" value="AT03047P-RELATED"/>
    <property type="match status" value="1"/>
</dbReference>
<keyword evidence="4" id="KW-0378">Hydrolase</keyword>
<evidence type="ECO:0000256" key="3">
    <source>
        <dbReference type="ARBA" id="ARBA00022703"/>
    </source>
</evidence>
<dbReference type="GO" id="GO:0004197">
    <property type="term" value="F:cysteine-type endopeptidase activity"/>
    <property type="evidence" value="ECO:0007669"/>
    <property type="project" value="InterPro"/>
</dbReference>
<dbReference type="InterPro" id="IPR016129">
    <property type="entry name" value="Caspase_his_AS"/>
</dbReference>
<dbReference type="PROSITE" id="PS01121">
    <property type="entry name" value="CASPASE_HIS"/>
    <property type="match status" value="1"/>
</dbReference>
<evidence type="ECO:0000256" key="5">
    <source>
        <dbReference type="ARBA" id="ARBA00022807"/>
    </source>
</evidence>
<dbReference type="InterPro" id="IPR029030">
    <property type="entry name" value="Caspase-like_dom_sf"/>
</dbReference>
<dbReference type="CDD" id="cd00032">
    <property type="entry name" value="CASc"/>
    <property type="match status" value="1"/>
</dbReference>
<sequence length="415" mass="45966">MNERKEDSAHQAPPREDKQPPPKTSPPQVVEEPPTPTPMPIPLQPPPPPRARAQPLQVPQGSSPHHRLAQRRASDVIDSGGASPSGSPGSGLLQGSLPRDFVPYPLPSPRSPRSPASDRGYGGSAFSSPVTPVRDTTDAAPANLDPQPHSHGTVPTAIMAVERDAEEYNMRHKRRGRAVIINNDEFQMVGMTARAGSDVDVKNLSESFKALEFEVQIHTNKQFREINEIIHQLAAEDHTDADCIAVAVLTHGLGNNYLLAQDVPYPVHMLWQPFTADNCLTLAGKPKLFFIQACRGDKLDAGVSLRRRSRTQTDSGTDSYKIPTHSDFLLAFSAPEGFYSWRNPENGTWFIQCLSQELKANAQSMDILRLLTRVSRRVALDYESFNDLVPWENQCKQVPSFTSMLIRDLIFHPKV</sequence>
<dbReference type="InterPro" id="IPR002138">
    <property type="entry name" value="Pept_C14_p10"/>
</dbReference>
<feature type="compositionally biased region" description="Basic and acidic residues" evidence="8">
    <location>
        <begin position="1"/>
        <end position="20"/>
    </location>
</feature>
<keyword evidence="12" id="KW-1185">Reference proteome</keyword>
<dbReference type="SMART" id="SM00115">
    <property type="entry name" value="CASc"/>
    <property type="match status" value="1"/>
</dbReference>
<evidence type="ECO:0000256" key="2">
    <source>
        <dbReference type="ARBA" id="ARBA00022670"/>
    </source>
</evidence>
<comment type="similarity">
    <text evidence="1 7">Belongs to the peptidase C14A family.</text>
</comment>
<evidence type="ECO:0000256" key="1">
    <source>
        <dbReference type="ARBA" id="ARBA00010134"/>
    </source>
</evidence>
<evidence type="ECO:0000256" key="6">
    <source>
        <dbReference type="ARBA" id="ARBA00023145"/>
    </source>
</evidence>
<keyword evidence="2" id="KW-0645">Protease</keyword>
<keyword evidence="6" id="KW-0865">Zymogen</keyword>
<dbReference type="PROSITE" id="PS01122">
    <property type="entry name" value="CASPASE_CYS"/>
    <property type="match status" value="1"/>
</dbReference>
<feature type="compositionally biased region" description="Low complexity" evidence="8">
    <location>
        <begin position="79"/>
        <end position="98"/>
    </location>
</feature>
<evidence type="ECO:0000259" key="10">
    <source>
        <dbReference type="PROSITE" id="PS50208"/>
    </source>
</evidence>
<keyword evidence="5" id="KW-0788">Thiol protease</keyword>
<dbReference type="InterPro" id="IPR001309">
    <property type="entry name" value="Pept_C14_p20"/>
</dbReference>
<dbReference type="GO" id="GO:0045751">
    <property type="term" value="P:negative regulation of Toll signaling pathway"/>
    <property type="evidence" value="ECO:0007669"/>
    <property type="project" value="UniProtKB-ARBA"/>
</dbReference>
<evidence type="ECO:0000259" key="9">
    <source>
        <dbReference type="PROSITE" id="PS50207"/>
    </source>
</evidence>
<feature type="compositionally biased region" description="Low complexity" evidence="8">
    <location>
        <begin position="51"/>
        <end position="60"/>
    </location>
</feature>
<feature type="domain" description="Caspase family p20" evidence="10">
    <location>
        <begin position="174"/>
        <end position="298"/>
    </location>
</feature>
<evidence type="ECO:0000313" key="11">
    <source>
        <dbReference type="EMBL" id="KAK7864599.1"/>
    </source>
</evidence>
<organism evidence="11 12">
    <name type="scientific">Gryllus longicercus</name>
    <dbReference type="NCBI Taxonomy" id="2509291"/>
    <lineage>
        <taxon>Eukaryota</taxon>
        <taxon>Metazoa</taxon>
        <taxon>Ecdysozoa</taxon>
        <taxon>Arthropoda</taxon>
        <taxon>Hexapoda</taxon>
        <taxon>Insecta</taxon>
        <taxon>Pterygota</taxon>
        <taxon>Neoptera</taxon>
        <taxon>Polyneoptera</taxon>
        <taxon>Orthoptera</taxon>
        <taxon>Ensifera</taxon>
        <taxon>Gryllidea</taxon>
        <taxon>Grylloidea</taxon>
        <taxon>Gryllidae</taxon>
        <taxon>Gryllinae</taxon>
        <taxon>Gryllus</taxon>
    </lineage>
</organism>
<dbReference type="GO" id="GO:0016322">
    <property type="term" value="P:neuron remodeling"/>
    <property type="evidence" value="ECO:0007669"/>
    <property type="project" value="UniProtKB-ARBA"/>
</dbReference>
<dbReference type="SUPFAM" id="SSF52129">
    <property type="entry name" value="Caspase-like"/>
    <property type="match status" value="1"/>
</dbReference>
<proteinExistence type="inferred from homology"/>
<comment type="caution">
    <text evidence="11">The sequence shown here is derived from an EMBL/GenBank/DDBJ whole genome shotgun (WGS) entry which is preliminary data.</text>
</comment>
<dbReference type="PANTHER" id="PTHR10454">
    <property type="entry name" value="CASPASE"/>
    <property type="match status" value="1"/>
</dbReference>
<dbReference type="InterPro" id="IPR015917">
    <property type="entry name" value="Pept_C14A"/>
</dbReference>
<dbReference type="EMBL" id="JAZDUA010000199">
    <property type="protein sequence ID" value="KAK7864599.1"/>
    <property type="molecule type" value="Genomic_DNA"/>
</dbReference>
<feature type="region of interest" description="Disordered" evidence="8">
    <location>
        <begin position="1"/>
        <end position="154"/>
    </location>
</feature>
<evidence type="ECO:0000313" key="12">
    <source>
        <dbReference type="Proteomes" id="UP001378592"/>
    </source>
</evidence>
<dbReference type="FunFam" id="3.40.50.1460:FF:000001">
    <property type="entry name" value="Caspase-3 preproprotein"/>
    <property type="match status" value="1"/>
</dbReference>
<dbReference type="PROSITE" id="PS50207">
    <property type="entry name" value="CASPASE_P10"/>
    <property type="match status" value="1"/>
</dbReference>
<dbReference type="GO" id="GO:0045476">
    <property type="term" value="P:nurse cell apoptotic process"/>
    <property type="evidence" value="ECO:0007669"/>
    <property type="project" value="UniProtKB-ARBA"/>
</dbReference>
<evidence type="ECO:0000256" key="4">
    <source>
        <dbReference type="ARBA" id="ARBA00022801"/>
    </source>
</evidence>
<dbReference type="Gene3D" id="3.40.50.1460">
    <property type="match status" value="1"/>
</dbReference>
<dbReference type="AlphaFoldDB" id="A0AAN9Z6F9"/>
<dbReference type="PROSITE" id="PS50208">
    <property type="entry name" value="CASPASE_P20"/>
    <property type="match status" value="1"/>
</dbReference>
<feature type="domain" description="Caspase family p10" evidence="9">
    <location>
        <begin position="318"/>
        <end position="413"/>
    </location>
</feature>
<dbReference type="GO" id="GO:1990525">
    <property type="term" value="F:BIR domain binding"/>
    <property type="evidence" value="ECO:0007669"/>
    <property type="project" value="UniProtKB-ARBA"/>
</dbReference>
<evidence type="ECO:0008006" key="13">
    <source>
        <dbReference type="Google" id="ProtNLM"/>
    </source>
</evidence>
<accession>A0AAN9Z6F9</accession>
<dbReference type="GO" id="GO:0005737">
    <property type="term" value="C:cytoplasm"/>
    <property type="evidence" value="ECO:0007669"/>
    <property type="project" value="TreeGrafter"/>
</dbReference>
<dbReference type="PRINTS" id="PR00376">
    <property type="entry name" value="IL1BCENZYME"/>
</dbReference>
<dbReference type="Proteomes" id="UP001378592">
    <property type="component" value="Unassembled WGS sequence"/>
</dbReference>
<dbReference type="InterPro" id="IPR033139">
    <property type="entry name" value="Caspase_cys_AS"/>
</dbReference>
<evidence type="ECO:0000256" key="7">
    <source>
        <dbReference type="RuleBase" id="RU003971"/>
    </source>
</evidence>
<gene>
    <name evidence="11" type="ORF">R5R35_003189</name>
</gene>
<keyword evidence="3" id="KW-0053">Apoptosis</keyword>
<dbReference type="InterPro" id="IPR002398">
    <property type="entry name" value="Pept_C14"/>
</dbReference>
<feature type="compositionally biased region" description="Pro residues" evidence="8">
    <location>
        <begin position="33"/>
        <end position="50"/>
    </location>
</feature>
<name>A0AAN9Z6F9_9ORTH</name>
<dbReference type="GO" id="GO:0043525">
    <property type="term" value="P:positive regulation of neuron apoptotic process"/>
    <property type="evidence" value="ECO:0007669"/>
    <property type="project" value="TreeGrafter"/>
</dbReference>